<dbReference type="OrthoDB" id="539213at2759"/>
<evidence type="ECO:0000313" key="1">
    <source>
        <dbReference type="EMBL" id="VDM68036.1"/>
    </source>
</evidence>
<protein>
    <submittedName>
        <fullName evidence="1">Uncharacterized protein</fullName>
    </submittedName>
</protein>
<evidence type="ECO:0000313" key="2">
    <source>
        <dbReference type="Proteomes" id="UP000270094"/>
    </source>
</evidence>
<dbReference type="EMBL" id="UYYB01007403">
    <property type="protein sequence ID" value="VDM68036.1"/>
    <property type="molecule type" value="Genomic_DNA"/>
</dbReference>
<sequence>MFAVAMGNERAVRRLLDLRVEVNDAESRYALTALQMASLLRFDNIALLLLMNDARATDLTTLNLTAFDLYISSSDEPDPNLRAMLHWCRPTRIDGKVNLSGSSSTLSKVLITGRPKEWFSRFSSQLGISGESQTASSMVDMRQWRDYWTRNGGTDGRFCRVIQQKLVTAEEILRMTKNATPLKIVSYDTVLEAVKKMAQASHFY</sequence>
<dbReference type="SUPFAM" id="SSF48403">
    <property type="entry name" value="Ankyrin repeat"/>
    <property type="match status" value="1"/>
</dbReference>
<dbReference type="AlphaFoldDB" id="A0A3P7IET4"/>
<proteinExistence type="predicted"/>
<keyword evidence="2" id="KW-1185">Reference proteome</keyword>
<name>A0A3P7IET4_STRVU</name>
<dbReference type="Gene3D" id="1.25.40.20">
    <property type="entry name" value="Ankyrin repeat-containing domain"/>
    <property type="match status" value="1"/>
</dbReference>
<accession>A0A3P7IET4</accession>
<organism evidence="1 2">
    <name type="scientific">Strongylus vulgaris</name>
    <name type="common">Blood worm</name>
    <dbReference type="NCBI Taxonomy" id="40348"/>
    <lineage>
        <taxon>Eukaryota</taxon>
        <taxon>Metazoa</taxon>
        <taxon>Ecdysozoa</taxon>
        <taxon>Nematoda</taxon>
        <taxon>Chromadorea</taxon>
        <taxon>Rhabditida</taxon>
        <taxon>Rhabditina</taxon>
        <taxon>Rhabditomorpha</taxon>
        <taxon>Strongyloidea</taxon>
        <taxon>Strongylidae</taxon>
        <taxon>Strongylus</taxon>
    </lineage>
</organism>
<dbReference type="InterPro" id="IPR036770">
    <property type="entry name" value="Ankyrin_rpt-contain_sf"/>
</dbReference>
<reference evidence="1 2" key="1">
    <citation type="submission" date="2018-11" db="EMBL/GenBank/DDBJ databases">
        <authorList>
            <consortium name="Pathogen Informatics"/>
        </authorList>
    </citation>
    <scope>NUCLEOTIDE SEQUENCE [LARGE SCALE GENOMIC DNA]</scope>
</reference>
<gene>
    <name evidence="1" type="ORF">SVUK_LOCUS3034</name>
</gene>
<dbReference type="Proteomes" id="UP000270094">
    <property type="component" value="Unassembled WGS sequence"/>
</dbReference>